<dbReference type="GO" id="GO:0043709">
    <property type="term" value="P:cell adhesion involved in single-species biofilm formation"/>
    <property type="evidence" value="ECO:0007669"/>
    <property type="project" value="TreeGrafter"/>
</dbReference>
<evidence type="ECO:0000313" key="6">
    <source>
        <dbReference type="Proteomes" id="UP000444316"/>
    </source>
</evidence>
<dbReference type="GO" id="GO:1902201">
    <property type="term" value="P:negative regulation of bacterial-type flagellum-dependent cell motility"/>
    <property type="evidence" value="ECO:0007669"/>
    <property type="project" value="TreeGrafter"/>
</dbReference>
<gene>
    <name evidence="5" type="ORF">GTP23_17035</name>
</gene>
<dbReference type="Gene3D" id="3.30.70.270">
    <property type="match status" value="1"/>
</dbReference>
<dbReference type="InterPro" id="IPR043128">
    <property type="entry name" value="Rev_trsase/Diguanyl_cyclase"/>
</dbReference>
<proteinExistence type="predicted"/>
<sequence>MSVLMAIAMSIVLFSSYFSYPPEIRGLNYWAFSLLMLVGGAGLFASSRLGVPDLVVLLTANSAFVCGVGLTLIGTQKFYGLKPSWWLFSLLWLLCLAGITYWHVWEPSFSARVAVFSYLVSVYYFYLTIIVWRHGEPHFSTRFLYVLLGIQSVVVFTRGTLAMLFGSELVNIMASGPFQSLYLALAQFMILLLAVSFNTVSTRRLQGLLERRSTLDPLTQVLNRRGFADVYAKELGLMRRQFTVMTVLSIDLDYFKKINDTHGHIIGDRVLVEVAALIGKALRVSDHIARFGGEEFVVLLPETGLDRALQIAERILKAVRASGAHGLPPYTVSIGVACQSSPDEKLDGLLLRADQALYRAKSGGRDRIEIAAPLVTSAVAPVMPLVAPVMTPASAVASNG</sequence>
<dbReference type="GO" id="GO:0052621">
    <property type="term" value="F:diguanylate cyclase activity"/>
    <property type="evidence" value="ECO:0007669"/>
    <property type="project" value="UniProtKB-EC"/>
</dbReference>
<comment type="catalytic activity">
    <reaction evidence="2">
        <text>2 GTP = 3',3'-c-di-GMP + 2 diphosphate</text>
        <dbReference type="Rhea" id="RHEA:24898"/>
        <dbReference type="ChEBI" id="CHEBI:33019"/>
        <dbReference type="ChEBI" id="CHEBI:37565"/>
        <dbReference type="ChEBI" id="CHEBI:58805"/>
        <dbReference type="EC" id="2.7.7.65"/>
    </reaction>
</comment>
<feature type="transmembrane region" description="Helical" evidence="3">
    <location>
        <begin position="181"/>
        <end position="201"/>
    </location>
</feature>
<dbReference type="PANTHER" id="PTHR45138">
    <property type="entry name" value="REGULATORY COMPONENTS OF SENSORY TRANSDUCTION SYSTEM"/>
    <property type="match status" value="1"/>
</dbReference>
<dbReference type="PROSITE" id="PS50887">
    <property type="entry name" value="GGDEF"/>
    <property type="match status" value="1"/>
</dbReference>
<dbReference type="PANTHER" id="PTHR45138:SF9">
    <property type="entry name" value="DIGUANYLATE CYCLASE DGCM-RELATED"/>
    <property type="match status" value="1"/>
</dbReference>
<evidence type="ECO:0000256" key="1">
    <source>
        <dbReference type="ARBA" id="ARBA00012528"/>
    </source>
</evidence>
<dbReference type="InterPro" id="IPR029787">
    <property type="entry name" value="Nucleotide_cyclase"/>
</dbReference>
<feature type="domain" description="GGDEF" evidence="4">
    <location>
        <begin position="243"/>
        <end position="373"/>
    </location>
</feature>
<organism evidence="5 6">
    <name type="scientific">Duganella fentianensis</name>
    <dbReference type="NCBI Taxonomy" id="2692177"/>
    <lineage>
        <taxon>Bacteria</taxon>
        <taxon>Pseudomonadati</taxon>
        <taxon>Pseudomonadota</taxon>
        <taxon>Betaproteobacteria</taxon>
        <taxon>Burkholderiales</taxon>
        <taxon>Oxalobacteraceae</taxon>
        <taxon>Telluria group</taxon>
        <taxon>Duganella</taxon>
    </lineage>
</organism>
<keyword evidence="3" id="KW-0472">Membrane</keyword>
<accession>A0A845I491</accession>
<evidence type="ECO:0000259" key="4">
    <source>
        <dbReference type="PROSITE" id="PS50887"/>
    </source>
</evidence>
<feature type="transmembrane region" description="Helical" evidence="3">
    <location>
        <begin position="6"/>
        <end position="22"/>
    </location>
</feature>
<keyword evidence="6" id="KW-1185">Reference proteome</keyword>
<protein>
    <recommendedName>
        <fullName evidence="1">diguanylate cyclase</fullName>
        <ecNumber evidence="1">2.7.7.65</ecNumber>
    </recommendedName>
</protein>
<feature type="transmembrane region" description="Helical" evidence="3">
    <location>
        <begin position="29"/>
        <end position="48"/>
    </location>
</feature>
<keyword evidence="3" id="KW-1133">Transmembrane helix</keyword>
<comment type="caution">
    <text evidence="5">The sequence shown here is derived from an EMBL/GenBank/DDBJ whole genome shotgun (WGS) entry which is preliminary data.</text>
</comment>
<dbReference type="CDD" id="cd01949">
    <property type="entry name" value="GGDEF"/>
    <property type="match status" value="1"/>
</dbReference>
<feature type="transmembrane region" description="Helical" evidence="3">
    <location>
        <begin position="143"/>
        <end position="161"/>
    </location>
</feature>
<dbReference type="Pfam" id="PF00990">
    <property type="entry name" value="GGDEF"/>
    <property type="match status" value="1"/>
</dbReference>
<dbReference type="NCBIfam" id="TIGR00254">
    <property type="entry name" value="GGDEF"/>
    <property type="match status" value="1"/>
</dbReference>
<dbReference type="InterPro" id="IPR000160">
    <property type="entry name" value="GGDEF_dom"/>
</dbReference>
<evidence type="ECO:0000256" key="2">
    <source>
        <dbReference type="ARBA" id="ARBA00034247"/>
    </source>
</evidence>
<dbReference type="SUPFAM" id="SSF55073">
    <property type="entry name" value="Nucleotide cyclase"/>
    <property type="match status" value="1"/>
</dbReference>
<reference evidence="5" key="1">
    <citation type="submission" date="2019-12" db="EMBL/GenBank/DDBJ databases">
        <title>Novel species isolated from a subtropical stream in China.</title>
        <authorList>
            <person name="Lu H."/>
        </authorList>
    </citation>
    <scope>NUCLEOTIDE SEQUENCE [LARGE SCALE GENOMIC DNA]</scope>
    <source>
        <strain evidence="5">FT93W</strain>
    </source>
</reference>
<dbReference type="Proteomes" id="UP000444316">
    <property type="component" value="Unassembled WGS sequence"/>
</dbReference>
<evidence type="ECO:0000256" key="3">
    <source>
        <dbReference type="SAM" id="Phobius"/>
    </source>
</evidence>
<dbReference type="EC" id="2.7.7.65" evidence="1"/>
<dbReference type="GO" id="GO:0005886">
    <property type="term" value="C:plasma membrane"/>
    <property type="evidence" value="ECO:0007669"/>
    <property type="project" value="TreeGrafter"/>
</dbReference>
<dbReference type="InterPro" id="IPR050469">
    <property type="entry name" value="Diguanylate_Cyclase"/>
</dbReference>
<feature type="transmembrane region" description="Helical" evidence="3">
    <location>
        <begin position="85"/>
        <end position="105"/>
    </location>
</feature>
<keyword evidence="3" id="KW-0812">Transmembrane</keyword>
<dbReference type="EMBL" id="WWCL01000003">
    <property type="protein sequence ID" value="MYN46751.1"/>
    <property type="molecule type" value="Genomic_DNA"/>
</dbReference>
<name>A0A845I491_9BURK</name>
<dbReference type="AlphaFoldDB" id="A0A845I491"/>
<feature type="transmembrane region" description="Helical" evidence="3">
    <location>
        <begin position="54"/>
        <end position="73"/>
    </location>
</feature>
<evidence type="ECO:0000313" key="5">
    <source>
        <dbReference type="EMBL" id="MYN46751.1"/>
    </source>
</evidence>
<dbReference type="SMART" id="SM00267">
    <property type="entry name" value="GGDEF"/>
    <property type="match status" value="1"/>
</dbReference>
<feature type="transmembrane region" description="Helical" evidence="3">
    <location>
        <begin position="111"/>
        <end position="131"/>
    </location>
</feature>
<dbReference type="FunFam" id="3.30.70.270:FF:000001">
    <property type="entry name" value="Diguanylate cyclase domain protein"/>
    <property type="match status" value="1"/>
</dbReference>